<dbReference type="Proteomes" id="UP000285288">
    <property type="component" value="Unassembled WGS sequence"/>
</dbReference>
<evidence type="ECO:0000313" key="3">
    <source>
        <dbReference type="Proteomes" id="UP000285288"/>
    </source>
</evidence>
<keyword evidence="1" id="KW-0175">Coiled coil</keyword>
<dbReference type="AlphaFoldDB" id="A0A413U9S7"/>
<feature type="coiled-coil region" evidence="1">
    <location>
        <begin position="3"/>
        <end position="97"/>
    </location>
</feature>
<accession>A0A413U9S7</accession>
<dbReference type="RefSeq" id="WP_118012346.1">
    <property type="nucleotide sequence ID" value="NZ_QSGD01000072.1"/>
</dbReference>
<proteinExistence type="predicted"/>
<dbReference type="EMBL" id="QSGD01000072">
    <property type="protein sequence ID" value="RHB00203.1"/>
    <property type="molecule type" value="Genomic_DNA"/>
</dbReference>
<sequence>METKNFDELIKQKLAEIEALKQEKEEMEKAKKANIENLQKEKGDLLIQIKSAKEKLDTLEIAKKDIQDQMDVLTKELQNDSDRLVDIECQLKKYEGKDVEVDVSKENSIVDTNVILDEVHEEQPEKEAIPLIPALEEENVVVEEEKSVFEQALEATVQQTQKDDTHYKYHHVFDDLQVKDKEIYGIIDQLEKRAEYSFKETFTTVANYIKFK</sequence>
<organism evidence="2 3">
    <name type="scientific">Holdemanella biformis</name>
    <dbReference type="NCBI Taxonomy" id="1735"/>
    <lineage>
        <taxon>Bacteria</taxon>
        <taxon>Bacillati</taxon>
        <taxon>Bacillota</taxon>
        <taxon>Erysipelotrichia</taxon>
        <taxon>Erysipelotrichales</taxon>
        <taxon>Erysipelotrichaceae</taxon>
        <taxon>Holdemanella</taxon>
    </lineage>
</organism>
<evidence type="ECO:0000256" key="1">
    <source>
        <dbReference type="SAM" id="Coils"/>
    </source>
</evidence>
<evidence type="ECO:0000313" key="2">
    <source>
        <dbReference type="EMBL" id="RHB00203.1"/>
    </source>
</evidence>
<reference evidence="2 3" key="1">
    <citation type="submission" date="2018-08" db="EMBL/GenBank/DDBJ databases">
        <title>A genome reference for cultivated species of the human gut microbiota.</title>
        <authorList>
            <person name="Zou Y."/>
            <person name="Xue W."/>
            <person name="Luo G."/>
        </authorList>
    </citation>
    <scope>NUCLEOTIDE SEQUENCE [LARGE SCALE GENOMIC DNA]</scope>
    <source>
        <strain evidence="2 3">AM42-13AC</strain>
    </source>
</reference>
<name>A0A413U9S7_9FIRM</name>
<protein>
    <submittedName>
        <fullName evidence="2">Uncharacterized protein</fullName>
    </submittedName>
</protein>
<gene>
    <name evidence="2" type="ORF">DW907_11495</name>
</gene>
<comment type="caution">
    <text evidence="2">The sequence shown here is derived from an EMBL/GenBank/DDBJ whole genome shotgun (WGS) entry which is preliminary data.</text>
</comment>